<reference evidence="1 2" key="1">
    <citation type="submission" date="2016-07" db="EMBL/GenBank/DDBJ databases">
        <title>Genomic analysis of zinc-resistant bacterium Mucilaginibacter pedocola TBZ30.</title>
        <authorList>
            <person name="Huang J."/>
            <person name="Tang J."/>
        </authorList>
    </citation>
    <scope>NUCLEOTIDE SEQUENCE [LARGE SCALE GENOMIC DNA]</scope>
    <source>
        <strain evidence="1 2">TBZ30</strain>
    </source>
</reference>
<dbReference type="STRING" id="1792845.BC343_27795"/>
<keyword evidence="2" id="KW-1185">Reference proteome</keyword>
<evidence type="ECO:0000313" key="1">
    <source>
        <dbReference type="EMBL" id="OOQ59958.1"/>
    </source>
</evidence>
<accession>A0A1S9PHD2</accession>
<comment type="caution">
    <text evidence="1">The sequence shown here is derived from an EMBL/GenBank/DDBJ whole genome shotgun (WGS) entry which is preliminary data.</text>
</comment>
<dbReference type="EMBL" id="MBTF01000011">
    <property type="protein sequence ID" value="OOQ59958.1"/>
    <property type="molecule type" value="Genomic_DNA"/>
</dbReference>
<protein>
    <submittedName>
        <fullName evidence="1">Uncharacterized protein</fullName>
    </submittedName>
</protein>
<dbReference type="Proteomes" id="UP000189739">
    <property type="component" value="Unassembled WGS sequence"/>
</dbReference>
<dbReference type="AlphaFoldDB" id="A0A1S9PHD2"/>
<name>A0A1S9PHD2_9SPHI</name>
<evidence type="ECO:0000313" key="2">
    <source>
        <dbReference type="Proteomes" id="UP000189739"/>
    </source>
</evidence>
<proteinExistence type="predicted"/>
<sequence>MKNILEHSAVQNLLQNAAAPDPTITNWLSRLSLLGDVPFQNLVADERLLPQNALRFFYIDPSWICALLDGALSIGTNTTLEEKVNSILAHSVRDKAMIGANKLRANALGIAHAMNAADPAPFTLVAGMLLRSQLVSGFPGLKIIPTYAAGQQQVPLRYETIGDGLLLVIFPAIPVSIKIQQPPQGLRFGFSDAGGSYKIKLRNITGDDTGGQVVRDGKPVEGNITATQLFRTDASADKKYVLNVETLKAAVQQSLVNAGAYPTPATPITPAQFAMQIVSTPDEANFTNPQL</sequence>
<gene>
    <name evidence="1" type="ORF">BC343_27795</name>
</gene>
<organism evidence="1 2">
    <name type="scientific">Mucilaginibacter pedocola</name>
    <dbReference type="NCBI Taxonomy" id="1792845"/>
    <lineage>
        <taxon>Bacteria</taxon>
        <taxon>Pseudomonadati</taxon>
        <taxon>Bacteroidota</taxon>
        <taxon>Sphingobacteriia</taxon>
        <taxon>Sphingobacteriales</taxon>
        <taxon>Sphingobacteriaceae</taxon>
        <taxon>Mucilaginibacter</taxon>
    </lineage>
</organism>